<comment type="subcellular location">
    <subcellularLocation>
        <location evidence="1 7">Cell membrane</location>
        <topology evidence="1 7">Multi-pass membrane protein</topology>
    </subcellularLocation>
</comment>
<evidence type="ECO:0000259" key="8">
    <source>
        <dbReference type="Pfam" id="PF09335"/>
    </source>
</evidence>
<reference evidence="9 10" key="1">
    <citation type="submission" date="2018-08" db="EMBL/GenBank/DDBJ databases">
        <title>Genome of Clostridium chromiireducens C1, DSM12136.</title>
        <authorList>
            <person name="Xing M."/>
            <person name="Wei Y."/>
            <person name="Ang E.L."/>
            <person name="Zhao H."/>
            <person name="Zhang Y."/>
        </authorList>
    </citation>
    <scope>NUCLEOTIDE SEQUENCE [LARGE SCALE GENOMIC DNA]</scope>
    <source>
        <strain evidence="9 10">C1</strain>
    </source>
</reference>
<evidence type="ECO:0000256" key="7">
    <source>
        <dbReference type="RuleBase" id="RU367016"/>
    </source>
</evidence>
<comment type="caution">
    <text evidence="9">The sequence shown here is derived from an EMBL/GenBank/DDBJ whole genome shotgun (WGS) entry which is preliminary data.</text>
</comment>
<keyword evidence="4 7" id="KW-0812">Transmembrane</keyword>
<accession>A0A399ISQ3</accession>
<name>A0A399ISQ3_9CLOT</name>
<evidence type="ECO:0000313" key="9">
    <source>
        <dbReference type="EMBL" id="RII36088.1"/>
    </source>
</evidence>
<keyword evidence="3 7" id="KW-1003">Cell membrane</keyword>
<sequence length="213" mass="24133">MIMFFYSLPLSLSIDTFLTEFVRNYNNYTYLFLSTIVFCETGLFMAPFLPEESLLFVTGTLASKGALDIEKITFVLVISNIIGECVNYYIGKRFGTKIFKNNNSIIFNKKHIEKAQTFYDTYGGKTIIIAKFIPLVRTFIPFIAGTAGVQFSNFIIYNMIGSIPWVALFIIGGYFFGNIPIVANNFEIVIILIVLISISPAIITTLLKRRRTN</sequence>
<dbReference type="Proteomes" id="UP000265930">
    <property type="component" value="Unassembled WGS sequence"/>
</dbReference>
<feature type="transmembrane region" description="Helical" evidence="7">
    <location>
        <begin position="69"/>
        <end position="90"/>
    </location>
</feature>
<dbReference type="InterPro" id="IPR032816">
    <property type="entry name" value="VTT_dom"/>
</dbReference>
<feature type="domain" description="VTT" evidence="8">
    <location>
        <begin position="49"/>
        <end position="174"/>
    </location>
</feature>
<dbReference type="AlphaFoldDB" id="A0A399ISQ3"/>
<keyword evidence="6 7" id="KW-0472">Membrane</keyword>
<evidence type="ECO:0000256" key="5">
    <source>
        <dbReference type="ARBA" id="ARBA00022989"/>
    </source>
</evidence>
<evidence type="ECO:0000313" key="10">
    <source>
        <dbReference type="Proteomes" id="UP000265930"/>
    </source>
</evidence>
<evidence type="ECO:0000256" key="4">
    <source>
        <dbReference type="ARBA" id="ARBA00022692"/>
    </source>
</evidence>
<evidence type="ECO:0000256" key="2">
    <source>
        <dbReference type="ARBA" id="ARBA00010792"/>
    </source>
</evidence>
<dbReference type="GO" id="GO:0005886">
    <property type="term" value="C:plasma membrane"/>
    <property type="evidence" value="ECO:0007669"/>
    <property type="project" value="UniProtKB-SubCell"/>
</dbReference>
<dbReference type="PANTHER" id="PTHR30353">
    <property type="entry name" value="INNER MEMBRANE PROTEIN DEDA-RELATED"/>
    <property type="match status" value="1"/>
</dbReference>
<protein>
    <recommendedName>
        <fullName evidence="8">VTT domain-containing protein</fullName>
    </recommendedName>
</protein>
<evidence type="ECO:0000256" key="3">
    <source>
        <dbReference type="ARBA" id="ARBA00022475"/>
    </source>
</evidence>
<gene>
    <name evidence="9" type="ORF">D2A34_01560</name>
</gene>
<feature type="transmembrane region" description="Helical" evidence="7">
    <location>
        <begin position="28"/>
        <end position="49"/>
    </location>
</feature>
<comment type="similarity">
    <text evidence="2 7">Belongs to the DedA family.</text>
</comment>
<evidence type="ECO:0000256" key="6">
    <source>
        <dbReference type="ARBA" id="ARBA00023136"/>
    </source>
</evidence>
<proteinExistence type="inferred from homology"/>
<dbReference type="InterPro" id="IPR032818">
    <property type="entry name" value="DedA-like"/>
</dbReference>
<evidence type="ECO:0000256" key="1">
    <source>
        <dbReference type="ARBA" id="ARBA00004651"/>
    </source>
</evidence>
<dbReference type="EMBL" id="QXDJ01000001">
    <property type="protein sequence ID" value="RII36088.1"/>
    <property type="molecule type" value="Genomic_DNA"/>
</dbReference>
<organism evidence="9 10">
    <name type="scientific">Clostridium chromiireducens</name>
    <dbReference type="NCBI Taxonomy" id="225345"/>
    <lineage>
        <taxon>Bacteria</taxon>
        <taxon>Bacillati</taxon>
        <taxon>Bacillota</taxon>
        <taxon>Clostridia</taxon>
        <taxon>Eubacteriales</taxon>
        <taxon>Clostridiaceae</taxon>
        <taxon>Clostridium</taxon>
    </lineage>
</organism>
<dbReference type="Pfam" id="PF09335">
    <property type="entry name" value="VTT_dom"/>
    <property type="match status" value="1"/>
</dbReference>
<keyword evidence="5 7" id="KW-1133">Transmembrane helix</keyword>
<dbReference type="PANTHER" id="PTHR30353:SF0">
    <property type="entry name" value="TRANSMEMBRANE PROTEIN"/>
    <property type="match status" value="1"/>
</dbReference>
<feature type="transmembrane region" description="Helical" evidence="7">
    <location>
        <begin position="188"/>
        <end position="207"/>
    </location>
</feature>
<feature type="transmembrane region" description="Helical" evidence="7">
    <location>
        <begin position="154"/>
        <end position="176"/>
    </location>
</feature>